<keyword evidence="4" id="KW-1015">Disulfide bond</keyword>
<dbReference type="GO" id="GO:0005788">
    <property type="term" value="C:endoplasmic reticulum lumen"/>
    <property type="evidence" value="ECO:0007669"/>
    <property type="project" value="TreeGrafter"/>
</dbReference>
<dbReference type="Proteomes" id="UP000001396">
    <property type="component" value="Unassembled WGS sequence"/>
</dbReference>
<evidence type="ECO:0000313" key="9">
    <source>
        <dbReference type="Proteomes" id="UP000001396"/>
    </source>
</evidence>
<dbReference type="PANTHER" id="PTHR15414:SF0">
    <property type="entry name" value="ENDOPLASMIC RETICULUM LECTIN 1"/>
    <property type="match status" value="1"/>
</dbReference>
<dbReference type="InParanoid" id="D3AZD4"/>
<dbReference type="EMBL" id="ADBJ01000007">
    <property type="protein sequence ID" value="EFA85517.1"/>
    <property type="molecule type" value="Genomic_DNA"/>
</dbReference>
<name>D3AZD4_HETP5</name>
<dbReference type="GeneID" id="31357002"/>
<organism evidence="8 9">
    <name type="scientific">Heterostelium pallidum (strain ATCC 26659 / Pp 5 / PN500)</name>
    <name type="common">Cellular slime mold</name>
    <name type="synonym">Polysphondylium pallidum</name>
    <dbReference type="NCBI Taxonomy" id="670386"/>
    <lineage>
        <taxon>Eukaryota</taxon>
        <taxon>Amoebozoa</taxon>
        <taxon>Evosea</taxon>
        <taxon>Eumycetozoa</taxon>
        <taxon>Dictyostelia</taxon>
        <taxon>Acytosteliales</taxon>
        <taxon>Acytosteliaceae</taxon>
        <taxon>Heterostelium</taxon>
    </lineage>
</organism>
<feature type="compositionally biased region" description="Low complexity" evidence="5">
    <location>
        <begin position="213"/>
        <end position="247"/>
    </location>
</feature>
<evidence type="ECO:0000256" key="4">
    <source>
        <dbReference type="ARBA" id="ARBA00023157"/>
    </source>
</evidence>
<keyword evidence="9" id="KW-1185">Reference proteome</keyword>
<reference evidence="8 9" key="1">
    <citation type="journal article" date="2011" name="Genome Res.">
        <title>Phylogeny-wide analysis of social amoeba genomes highlights ancient origins for complex intercellular communication.</title>
        <authorList>
            <person name="Heidel A.J."/>
            <person name="Lawal H.M."/>
            <person name="Felder M."/>
            <person name="Schilde C."/>
            <person name="Helps N.R."/>
            <person name="Tunggal B."/>
            <person name="Rivero F."/>
            <person name="John U."/>
            <person name="Schleicher M."/>
            <person name="Eichinger L."/>
            <person name="Platzer M."/>
            <person name="Noegel A.A."/>
            <person name="Schaap P."/>
            <person name="Gloeckner G."/>
        </authorList>
    </citation>
    <scope>NUCLEOTIDE SEQUENCE [LARGE SCALE GENOMIC DNA]</scope>
    <source>
        <strain evidence="9">ATCC 26659 / Pp 5 / PN500</strain>
    </source>
</reference>
<feature type="domain" description="MRH" evidence="7">
    <location>
        <begin position="169"/>
        <end position="336"/>
    </location>
</feature>
<proteinExistence type="predicted"/>
<dbReference type="InterPro" id="IPR009011">
    <property type="entry name" value="Man6P_isomerase_rcpt-bd_dom_sf"/>
</dbReference>
<dbReference type="PROSITE" id="PS51914">
    <property type="entry name" value="MRH"/>
    <property type="match status" value="1"/>
</dbReference>
<evidence type="ECO:0000256" key="3">
    <source>
        <dbReference type="ARBA" id="ARBA00022824"/>
    </source>
</evidence>
<dbReference type="InterPro" id="IPR044865">
    <property type="entry name" value="MRH_dom"/>
</dbReference>
<dbReference type="PANTHER" id="PTHR15414">
    <property type="entry name" value="OS-9-RELATED"/>
    <property type="match status" value="1"/>
</dbReference>
<dbReference type="STRING" id="670386.D3AZD4"/>
<evidence type="ECO:0000256" key="1">
    <source>
        <dbReference type="ARBA" id="ARBA00004240"/>
    </source>
</evidence>
<dbReference type="GO" id="GO:0030968">
    <property type="term" value="P:endoplasmic reticulum unfolded protein response"/>
    <property type="evidence" value="ECO:0007669"/>
    <property type="project" value="InterPro"/>
</dbReference>
<evidence type="ECO:0000256" key="2">
    <source>
        <dbReference type="ARBA" id="ARBA00022729"/>
    </source>
</evidence>
<sequence length="355" mass="39690">MKYKYINIIFLVLLVFVILDNVYASENVRVVDGHADADNHQQQHTESVVVNSVVNDESTDQQQQQQQQQQIKKSSKIHPPISPKVKYEVVVGRADQMEQQIQQQQLQQQDGGVAVTTSVVVPMTLANGTKYKCYIPRPAGDPNESDHDQWSPIPSPSVFADSLSSLAKSQCILYKTGGWWSYEYCHGKAVRQIHIDPAQNKVTAEFVLGTAPNAASSSSSSSSSTSSTADSTTTVSNNNNNNNNNHHNNAHGKIRGLDPSFMNSYNQGSQTSLPEKSSLPYYSELYDDGTPCDISPGSRYYCNNDPNKHFNYIQEMSEPFTCYYIFKVYTNLMCIHPLFKPKHDTILDITCIKDS</sequence>
<evidence type="ECO:0000313" key="8">
    <source>
        <dbReference type="EMBL" id="EFA85517.1"/>
    </source>
</evidence>
<comment type="caution">
    <text evidence="8">The sequence shown here is derived from an EMBL/GenBank/DDBJ whole genome shotgun (WGS) entry which is preliminary data.</text>
</comment>
<evidence type="ECO:0000256" key="5">
    <source>
        <dbReference type="SAM" id="MobiDB-lite"/>
    </source>
</evidence>
<feature type="compositionally biased region" description="Low complexity" evidence="5">
    <location>
        <begin position="56"/>
        <end position="70"/>
    </location>
</feature>
<dbReference type="Gene3D" id="2.70.130.10">
    <property type="entry name" value="Mannose-6-phosphate receptor binding domain"/>
    <property type="match status" value="1"/>
</dbReference>
<dbReference type="InterPro" id="IPR012913">
    <property type="entry name" value="OS9-like_dom"/>
</dbReference>
<accession>D3AZD4</accession>
<evidence type="ECO:0000259" key="7">
    <source>
        <dbReference type="PROSITE" id="PS51914"/>
    </source>
</evidence>
<feature type="region of interest" description="Disordered" evidence="5">
    <location>
        <begin position="56"/>
        <end position="79"/>
    </location>
</feature>
<dbReference type="InterPro" id="IPR045149">
    <property type="entry name" value="OS-9-like"/>
</dbReference>
<gene>
    <name evidence="8" type="ORF">PPL_01474</name>
</gene>
<comment type="subcellular location">
    <subcellularLocation>
        <location evidence="1">Endoplasmic reticulum</location>
    </subcellularLocation>
</comment>
<keyword evidence="2 6" id="KW-0732">Signal</keyword>
<dbReference type="AlphaFoldDB" id="D3AZD4"/>
<feature type="signal peptide" evidence="6">
    <location>
        <begin position="1"/>
        <end position="24"/>
    </location>
</feature>
<keyword evidence="3" id="KW-0256">Endoplasmic reticulum</keyword>
<protein>
    <submittedName>
        <fullName evidence="8">OS-9-related protein</fullName>
    </submittedName>
</protein>
<dbReference type="FunCoup" id="D3AZD4">
    <property type="interactions" value="34"/>
</dbReference>
<dbReference type="SUPFAM" id="SSF50911">
    <property type="entry name" value="Mannose 6-phosphate receptor domain"/>
    <property type="match status" value="1"/>
</dbReference>
<evidence type="ECO:0000256" key="6">
    <source>
        <dbReference type="SAM" id="SignalP"/>
    </source>
</evidence>
<feature type="region of interest" description="Disordered" evidence="5">
    <location>
        <begin position="212"/>
        <end position="253"/>
    </location>
</feature>
<feature type="chain" id="PRO_5003042062" evidence="6">
    <location>
        <begin position="25"/>
        <end position="355"/>
    </location>
</feature>
<dbReference type="GO" id="GO:0030970">
    <property type="term" value="P:retrograde protein transport, ER to cytosol"/>
    <property type="evidence" value="ECO:0007669"/>
    <property type="project" value="TreeGrafter"/>
</dbReference>
<dbReference type="Pfam" id="PF07915">
    <property type="entry name" value="PRKCSH"/>
    <property type="match status" value="1"/>
</dbReference>
<dbReference type="RefSeq" id="XP_020437625.1">
    <property type="nucleotide sequence ID" value="XM_020572482.1"/>
</dbReference>